<dbReference type="RefSeq" id="WP_230526609.1">
    <property type="nucleotide sequence ID" value="NZ_JAJGAK010000001.1"/>
</dbReference>
<name>A0ABS8JHK0_9GAMM</name>
<gene>
    <name evidence="2" type="ORF">LK996_08190</name>
</gene>
<evidence type="ECO:0000259" key="1">
    <source>
        <dbReference type="Pfam" id="PF12680"/>
    </source>
</evidence>
<comment type="caution">
    <text evidence="2">The sequence shown here is derived from an EMBL/GenBank/DDBJ whole genome shotgun (WGS) entry which is preliminary data.</text>
</comment>
<feature type="domain" description="SnoaL-like" evidence="1">
    <location>
        <begin position="19"/>
        <end position="128"/>
    </location>
</feature>
<dbReference type="Pfam" id="PF12680">
    <property type="entry name" value="SnoaL_2"/>
    <property type="match status" value="1"/>
</dbReference>
<dbReference type="InterPro" id="IPR032710">
    <property type="entry name" value="NTF2-like_dom_sf"/>
</dbReference>
<sequence length="145" mass="16290">MSGPGGPQSPQARALATLRAYYEALNRHDPAAAVALLTEDVVHELNQGPREVGKAAFREFLQRMEYCYSERLHDIFILCSTDGTHAAAEYMVEGEYIADDIGMPPSHNQKYRMPGAAFFALRDGRIQRVSDHYNLQEWFSQVAQA</sequence>
<evidence type="ECO:0000313" key="2">
    <source>
        <dbReference type="EMBL" id="MCC8363052.1"/>
    </source>
</evidence>
<keyword evidence="3" id="KW-1185">Reference proteome</keyword>
<dbReference type="Gene3D" id="3.10.450.50">
    <property type="match status" value="1"/>
</dbReference>
<proteinExistence type="predicted"/>
<dbReference type="Proteomes" id="UP001165293">
    <property type="component" value="Unassembled WGS sequence"/>
</dbReference>
<dbReference type="InterPro" id="IPR037401">
    <property type="entry name" value="SnoaL-like"/>
</dbReference>
<dbReference type="InterPro" id="IPR011721">
    <property type="entry name" value="CHP02096"/>
</dbReference>
<dbReference type="SUPFAM" id="SSF54427">
    <property type="entry name" value="NTF2-like"/>
    <property type="match status" value="1"/>
</dbReference>
<dbReference type="CDD" id="cd00531">
    <property type="entry name" value="NTF2_like"/>
    <property type="match status" value="1"/>
</dbReference>
<dbReference type="EMBL" id="JAJGAK010000001">
    <property type="protein sequence ID" value="MCC8363052.1"/>
    <property type="molecule type" value="Genomic_DNA"/>
</dbReference>
<evidence type="ECO:0000313" key="3">
    <source>
        <dbReference type="Proteomes" id="UP001165293"/>
    </source>
</evidence>
<organism evidence="2 3">
    <name type="scientific">Noviluteimonas lactosilytica</name>
    <dbReference type="NCBI Taxonomy" id="2888523"/>
    <lineage>
        <taxon>Bacteria</taxon>
        <taxon>Pseudomonadati</taxon>
        <taxon>Pseudomonadota</taxon>
        <taxon>Gammaproteobacteria</taxon>
        <taxon>Lysobacterales</taxon>
        <taxon>Lysobacteraceae</taxon>
        <taxon>Noviluteimonas</taxon>
    </lineage>
</organism>
<dbReference type="NCBIfam" id="TIGR02096">
    <property type="entry name" value="ketosteroid isomerase-related protein"/>
    <property type="match status" value="1"/>
</dbReference>
<reference evidence="2" key="1">
    <citation type="submission" date="2021-10" db="EMBL/GenBank/DDBJ databases">
        <authorList>
            <person name="Lyu M."/>
            <person name="Wang X."/>
            <person name="Meng X."/>
            <person name="Xu K."/>
        </authorList>
    </citation>
    <scope>NUCLEOTIDE SEQUENCE</scope>
    <source>
        <strain evidence="2">A6</strain>
    </source>
</reference>
<accession>A0ABS8JHK0</accession>
<protein>
    <submittedName>
        <fullName evidence="2">Nuclear transport factor 2 family protein</fullName>
    </submittedName>
</protein>